<reference evidence="2" key="1">
    <citation type="journal article" date="2019" name="Int. J. Syst. Evol. Microbiol.">
        <title>The Global Catalogue of Microorganisms (GCM) 10K type strain sequencing project: providing services to taxonomists for standard genome sequencing and annotation.</title>
        <authorList>
            <consortium name="The Broad Institute Genomics Platform"/>
            <consortium name="The Broad Institute Genome Sequencing Center for Infectious Disease"/>
            <person name="Wu L."/>
            <person name="Ma J."/>
        </authorList>
    </citation>
    <scope>NUCLEOTIDE SEQUENCE [LARGE SCALE GENOMIC DNA]</scope>
    <source>
        <strain evidence="2">CCUG 56608</strain>
    </source>
</reference>
<dbReference type="Proteomes" id="UP001597041">
    <property type="component" value="Unassembled WGS sequence"/>
</dbReference>
<dbReference type="NCBIfam" id="TIGR01484">
    <property type="entry name" value="HAD-SF-IIB"/>
    <property type="match status" value="1"/>
</dbReference>
<name>A0ABW3NHU4_9BACI</name>
<protein>
    <submittedName>
        <fullName evidence="1">Cof-type HAD-IIB family hydrolase</fullName>
        <ecNumber evidence="1">3.1.3.-</ecNumber>
    </submittedName>
</protein>
<dbReference type="CDD" id="cd07516">
    <property type="entry name" value="HAD_Pase"/>
    <property type="match status" value="1"/>
</dbReference>
<dbReference type="InterPro" id="IPR000150">
    <property type="entry name" value="Cof"/>
</dbReference>
<dbReference type="SFLD" id="SFLDG01140">
    <property type="entry name" value="C2.B:_Phosphomannomutase_and_P"/>
    <property type="match status" value="1"/>
</dbReference>
<evidence type="ECO:0000313" key="1">
    <source>
        <dbReference type="EMBL" id="MFD1066748.1"/>
    </source>
</evidence>
<dbReference type="PROSITE" id="PS01228">
    <property type="entry name" value="COF_1"/>
    <property type="match status" value="1"/>
</dbReference>
<keyword evidence="2" id="KW-1185">Reference proteome</keyword>
<dbReference type="EMBL" id="JBHTKK010000014">
    <property type="protein sequence ID" value="MFD1066748.1"/>
    <property type="molecule type" value="Genomic_DNA"/>
</dbReference>
<dbReference type="PANTHER" id="PTHR10000:SF23">
    <property type="entry name" value="5-AMINO-6-(5-PHOSPHO-D-RIBITYLAMINO)URACIL PHOSPHATASE YITU"/>
    <property type="match status" value="1"/>
</dbReference>
<dbReference type="Gene3D" id="3.40.50.1000">
    <property type="entry name" value="HAD superfamily/HAD-like"/>
    <property type="match status" value="1"/>
</dbReference>
<gene>
    <name evidence="1" type="ORF">ACFQ19_11990</name>
</gene>
<proteinExistence type="predicted"/>
<evidence type="ECO:0000313" key="2">
    <source>
        <dbReference type="Proteomes" id="UP001597041"/>
    </source>
</evidence>
<organism evidence="1 2">
    <name type="scientific">Oceanobacillus locisalsi</name>
    <dbReference type="NCBI Taxonomy" id="546107"/>
    <lineage>
        <taxon>Bacteria</taxon>
        <taxon>Bacillati</taxon>
        <taxon>Bacillota</taxon>
        <taxon>Bacilli</taxon>
        <taxon>Bacillales</taxon>
        <taxon>Bacillaceae</taxon>
        <taxon>Oceanobacillus</taxon>
    </lineage>
</organism>
<dbReference type="InterPro" id="IPR006379">
    <property type="entry name" value="HAD-SF_hydro_IIB"/>
</dbReference>
<accession>A0ABW3NHU4</accession>
<comment type="caution">
    <text evidence="1">The sequence shown here is derived from an EMBL/GenBank/DDBJ whole genome shotgun (WGS) entry which is preliminary data.</text>
</comment>
<dbReference type="Pfam" id="PF08282">
    <property type="entry name" value="Hydrolase_3"/>
    <property type="match status" value="1"/>
</dbReference>
<dbReference type="RefSeq" id="WP_379592360.1">
    <property type="nucleotide sequence ID" value="NZ_JBHTKK010000014.1"/>
</dbReference>
<dbReference type="InterPro" id="IPR023214">
    <property type="entry name" value="HAD_sf"/>
</dbReference>
<dbReference type="InterPro" id="IPR036412">
    <property type="entry name" value="HAD-like_sf"/>
</dbReference>
<dbReference type="SFLD" id="SFLDS00003">
    <property type="entry name" value="Haloacid_Dehalogenase"/>
    <property type="match status" value="1"/>
</dbReference>
<dbReference type="EC" id="3.1.3.-" evidence="1"/>
<sequence length="280" mass="31646">MENKNRHLIALDLDGTLLSDDKKISNRNKQVIAQAIEEGHVVVIATGRPGRASIQYYQELQLKTPMVNFNGAFVHHPLDTSWKGIHTPMPLPTAHRIIDVSNEVKVNNILAEVQDQVYLDQYSEDLMSIFQGFPEESPYIIGNIKSKLKNDPTSVLIYPDASQVQRLRAHLNDYHAEVIEHRKWGAPWNIIEIIKKGMNKAVGLKRIADEYHIARENIIAFGDEDNDLEMIDYAGVGVSMGNAIDELISVSKHQTLSNEEDGIGVFLEEYLNLNKKNIII</sequence>
<dbReference type="NCBIfam" id="TIGR00099">
    <property type="entry name" value="Cof-subfamily"/>
    <property type="match status" value="1"/>
</dbReference>
<keyword evidence="1" id="KW-0378">Hydrolase</keyword>
<dbReference type="PANTHER" id="PTHR10000">
    <property type="entry name" value="PHOSPHOSERINE PHOSPHATASE"/>
    <property type="match status" value="1"/>
</dbReference>
<dbReference type="SUPFAM" id="SSF56784">
    <property type="entry name" value="HAD-like"/>
    <property type="match status" value="1"/>
</dbReference>
<dbReference type="GO" id="GO:0016787">
    <property type="term" value="F:hydrolase activity"/>
    <property type="evidence" value="ECO:0007669"/>
    <property type="project" value="UniProtKB-KW"/>
</dbReference>
<dbReference type="Gene3D" id="3.30.1240.10">
    <property type="match status" value="1"/>
</dbReference>